<organism evidence="2 3">
    <name type="scientific">Alkalihalophilus lindianensis</name>
    <dbReference type="NCBI Taxonomy" id="1630542"/>
    <lineage>
        <taxon>Bacteria</taxon>
        <taxon>Bacillati</taxon>
        <taxon>Bacillota</taxon>
        <taxon>Bacilli</taxon>
        <taxon>Bacillales</taxon>
        <taxon>Bacillaceae</taxon>
        <taxon>Alkalihalophilus</taxon>
    </lineage>
</organism>
<dbReference type="Proteomes" id="UP001287282">
    <property type="component" value="Unassembled WGS sequence"/>
</dbReference>
<name>A0ABU3XJ68_9BACI</name>
<dbReference type="PANTHER" id="PTHR42879">
    <property type="entry name" value="3-OXOACYL-(ACYL-CARRIER-PROTEIN) REDUCTASE"/>
    <property type="match status" value="1"/>
</dbReference>
<reference evidence="2 3" key="1">
    <citation type="submission" date="2023-10" db="EMBL/GenBank/DDBJ databases">
        <title>Screening of Alkalihalobacillus lindianensis BZ-TG-R113 and Its Alleviation of Salt Stress on Rapeseed Growth.</title>
        <authorList>
            <person name="Zhao B."/>
            <person name="Guo T."/>
        </authorList>
    </citation>
    <scope>NUCLEOTIDE SEQUENCE [LARGE SCALE GENOMIC DNA]</scope>
    <source>
        <strain evidence="2 3">BZ-TG-R113</strain>
    </source>
</reference>
<proteinExistence type="inferred from homology"/>
<keyword evidence="3" id="KW-1185">Reference proteome</keyword>
<dbReference type="PANTHER" id="PTHR42879:SF2">
    <property type="entry name" value="3-OXOACYL-[ACYL-CARRIER-PROTEIN] REDUCTASE FABG"/>
    <property type="match status" value="1"/>
</dbReference>
<dbReference type="Pfam" id="PF00106">
    <property type="entry name" value="adh_short"/>
    <property type="match status" value="1"/>
</dbReference>
<dbReference type="EMBL" id="JAWJBA010000768">
    <property type="protein sequence ID" value="MDV2687464.1"/>
    <property type="molecule type" value="Genomic_DNA"/>
</dbReference>
<protein>
    <submittedName>
        <fullName evidence="2">SDR family NAD(P)-dependent oxidoreductase</fullName>
    </submittedName>
</protein>
<evidence type="ECO:0000313" key="3">
    <source>
        <dbReference type="Proteomes" id="UP001287282"/>
    </source>
</evidence>
<feature type="non-terminal residue" evidence="2">
    <location>
        <position position="53"/>
    </location>
</feature>
<evidence type="ECO:0000256" key="1">
    <source>
        <dbReference type="ARBA" id="ARBA00006484"/>
    </source>
</evidence>
<evidence type="ECO:0000313" key="2">
    <source>
        <dbReference type="EMBL" id="MDV2687464.1"/>
    </source>
</evidence>
<dbReference type="InterPro" id="IPR036291">
    <property type="entry name" value="NAD(P)-bd_dom_sf"/>
</dbReference>
<comment type="caution">
    <text evidence="2">The sequence shown here is derived from an EMBL/GenBank/DDBJ whole genome shotgun (WGS) entry which is preliminary data.</text>
</comment>
<accession>A0ABU3XJ68</accession>
<dbReference type="Gene3D" id="3.40.50.720">
    <property type="entry name" value="NAD(P)-binding Rossmann-like Domain"/>
    <property type="match status" value="1"/>
</dbReference>
<sequence length="53" mass="5413">MGKLDNKVALVTGAARGIGKEISLALAREGADIVANALNAPNLEILAAEVEKL</sequence>
<dbReference type="InterPro" id="IPR050259">
    <property type="entry name" value="SDR"/>
</dbReference>
<comment type="similarity">
    <text evidence="1">Belongs to the short-chain dehydrogenases/reductases (SDR) family.</text>
</comment>
<dbReference type="InterPro" id="IPR002347">
    <property type="entry name" value="SDR_fam"/>
</dbReference>
<gene>
    <name evidence="2" type="ORF">RYX56_24260</name>
</gene>
<dbReference type="SUPFAM" id="SSF51735">
    <property type="entry name" value="NAD(P)-binding Rossmann-fold domains"/>
    <property type="match status" value="1"/>
</dbReference>